<dbReference type="Gene3D" id="3.40.50.300">
    <property type="entry name" value="P-loop containing nucleotide triphosphate hydrolases"/>
    <property type="match status" value="1"/>
</dbReference>
<sequence>MPQLFIHIGLHKTGTTFLQREVFPLWKGVNYLAQDKLEYLTRMREGERYLLSREGLSGVNWARSADRIRSIENLGRLFPQARVIISFRQHAGYIASSYNQYLQRGGSLSFPEYFEPVGGGGLLKIEDFMYRPKLEAVRRAFVHEPLVLLHSDIVSDLPLVLSLLESYVGGRAPSVDAIRNRRHNQSVSYYPAKALRYLNARSQSALNAEGRWPLYHWRLQRLGLDPRSICQALSRRLFTRPLLVASDLDGVDDLFAEDWAYIRDQAETWRSAVS</sequence>
<evidence type="ECO:0000313" key="2">
    <source>
        <dbReference type="Proteomes" id="UP000664303"/>
    </source>
</evidence>
<proteinExistence type="predicted"/>
<evidence type="ECO:0008006" key="3">
    <source>
        <dbReference type="Google" id="ProtNLM"/>
    </source>
</evidence>
<evidence type="ECO:0000313" key="1">
    <source>
        <dbReference type="EMBL" id="MBN7797435.1"/>
    </source>
</evidence>
<gene>
    <name evidence="1" type="ORF">JYP50_12575</name>
</gene>
<dbReference type="AlphaFoldDB" id="A0A939DFP8"/>
<accession>A0A939DFP8</accession>
<dbReference type="Proteomes" id="UP000664303">
    <property type="component" value="Unassembled WGS sequence"/>
</dbReference>
<reference evidence="1" key="1">
    <citation type="submission" date="2021-02" db="EMBL/GenBank/DDBJ databases">
        <title>PHA producing bacteria isolated from coastal sediment in Guangdong, Shenzhen.</title>
        <authorList>
            <person name="Zheng W."/>
            <person name="Yu S."/>
            <person name="Huang Y."/>
        </authorList>
    </citation>
    <scope>NUCLEOTIDE SEQUENCE</scope>
    <source>
        <strain evidence="1">TN14-10</strain>
    </source>
</reference>
<protein>
    <recommendedName>
        <fullName evidence="3">Sulfotransferase domain-containing protein</fullName>
    </recommendedName>
</protein>
<keyword evidence="2" id="KW-1185">Reference proteome</keyword>
<dbReference type="RefSeq" id="WP_206560882.1">
    <property type="nucleotide sequence ID" value="NZ_JAFKCZ010000008.1"/>
</dbReference>
<dbReference type="SUPFAM" id="SSF52540">
    <property type="entry name" value="P-loop containing nucleoside triphosphate hydrolases"/>
    <property type="match status" value="1"/>
</dbReference>
<dbReference type="InterPro" id="IPR027417">
    <property type="entry name" value="P-loop_NTPase"/>
</dbReference>
<name>A0A939DFP8_9GAMM</name>
<organism evidence="1 2">
    <name type="scientific">Parahaliea mediterranea</name>
    <dbReference type="NCBI Taxonomy" id="651086"/>
    <lineage>
        <taxon>Bacteria</taxon>
        <taxon>Pseudomonadati</taxon>
        <taxon>Pseudomonadota</taxon>
        <taxon>Gammaproteobacteria</taxon>
        <taxon>Cellvibrionales</taxon>
        <taxon>Halieaceae</taxon>
        <taxon>Parahaliea</taxon>
    </lineage>
</organism>
<comment type="caution">
    <text evidence="1">The sequence shown here is derived from an EMBL/GenBank/DDBJ whole genome shotgun (WGS) entry which is preliminary data.</text>
</comment>
<dbReference type="EMBL" id="JAFKCZ010000008">
    <property type="protein sequence ID" value="MBN7797435.1"/>
    <property type="molecule type" value="Genomic_DNA"/>
</dbReference>